<protein>
    <submittedName>
        <fullName evidence="1">Matrixin family metalloprotease</fullName>
    </submittedName>
</protein>
<dbReference type="Proteomes" id="UP001055013">
    <property type="component" value="Unassembled WGS sequence"/>
</dbReference>
<organism evidence="1 2">
    <name type="scientific">Caballeronia novacaledonica</name>
    <dbReference type="NCBI Taxonomy" id="1544861"/>
    <lineage>
        <taxon>Bacteria</taxon>
        <taxon>Pseudomonadati</taxon>
        <taxon>Pseudomonadota</taxon>
        <taxon>Betaproteobacteria</taxon>
        <taxon>Burkholderiales</taxon>
        <taxon>Burkholderiaceae</taxon>
        <taxon>Caballeronia</taxon>
    </lineage>
</organism>
<keyword evidence="2" id="KW-1185">Reference proteome</keyword>
<evidence type="ECO:0000313" key="2">
    <source>
        <dbReference type="Proteomes" id="UP001055013"/>
    </source>
</evidence>
<keyword evidence="1" id="KW-0482">Metalloprotease</keyword>
<keyword evidence="1" id="KW-0645">Protease</keyword>
<sequence length="245" mass="27960">MNDASSTKRRSPDDIAREIDPLVHLVSPRIICSTEYRARRRSRLEIVLDATEGFIPLWAENLVLRWKFNATSLAHFEESEKLADTVRELLSSAITAWGAAAPIRFAENDDNSDFEIVLEEHESCNRLGCTLAQAFFPDAGRHQLFVFPTMFTQSRKEQVDTLTHEIGHVFGLRHFFAPENETQWPAVIYGEHKPFSIMNYGKNSELTDADQNDLSSLYKAAWKGELLSINGTPIKFVRPYHYLTA</sequence>
<keyword evidence="1" id="KW-0378">Hydrolase</keyword>
<proteinExistence type="predicted"/>
<accession>A0ACB5QN41</accession>
<dbReference type="EMBL" id="BPUR01000002">
    <property type="protein sequence ID" value="GJH16117.1"/>
    <property type="molecule type" value="Genomic_DNA"/>
</dbReference>
<gene>
    <name evidence="1" type="ORF">CBA19CS22_06265</name>
</gene>
<comment type="caution">
    <text evidence="1">The sequence shown here is derived from an EMBL/GenBank/DDBJ whole genome shotgun (WGS) entry which is preliminary data.</text>
</comment>
<reference evidence="1" key="1">
    <citation type="submission" date="2021-09" db="EMBL/GenBank/DDBJ databases">
        <title>Isolation and characterization of 3-chlorobenzoate degrading bacteria from soils in Shizuoka.</title>
        <authorList>
            <person name="Ifat A."/>
            <person name="Ogawa N."/>
            <person name="Kimbara K."/>
            <person name="Moriuchi R."/>
            <person name="Dohra H."/>
            <person name="Shintani M."/>
        </authorList>
    </citation>
    <scope>NUCLEOTIDE SEQUENCE</scope>
    <source>
        <strain evidence="1">19CS2-2</strain>
    </source>
</reference>
<name>A0ACB5QN41_9BURK</name>
<evidence type="ECO:0000313" key="1">
    <source>
        <dbReference type="EMBL" id="GJH16117.1"/>
    </source>
</evidence>